<feature type="non-terminal residue" evidence="1">
    <location>
        <position position="29"/>
    </location>
</feature>
<evidence type="ECO:0000313" key="1">
    <source>
        <dbReference type="EMBL" id="SVC02077.1"/>
    </source>
</evidence>
<gene>
    <name evidence="1" type="ORF">METZ01_LOCUS254931</name>
</gene>
<protein>
    <submittedName>
        <fullName evidence="1">Uncharacterized protein</fullName>
    </submittedName>
</protein>
<dbReference type="EMBL" id="UINC01069020">
    <property type="protein sequence ID" value="SVC02077.1"/>
    <property type="molecule type" value="Genomic_DNA"/>
</dbReference>
<sequence>MKRLVLSLCLLFSGFVFSQNITWQNVTLN</sequence>
<dbReference type="AlphaFoldDB" id="A0A382ISA5"/>
<organism evidence="1">
    <name type="scientific">marine metagenome</name>
    <dbReference type="NCBI Taxonomy" id="408172"/>
    <lineage>
        <taxon>unclassified sequences</taxon>
        <taxon>metagenomes</taxon>
        <taxon>ecological metagenomes</taxon>
    </lineage>
</organism>
<reference evidence="1" key="1">
    <citation type="submission" date="2018-05" db="EMBL/GenBank/DDBJ databases">
        <authorList>
            <person name="Lanie J.A."/>
            <person name="Ng W.-L."/>
            <person name="Kazmierczak K.M."/>
            <person name="Andrzejewski T.M."/>
            <person name="Davidsen T.M."/>
            <person name="Wayne K.J."/>
            <person name="Tettelin H."/>
            <person name="Glass J.I."/>
            <person name="Rusch D."/>
            <person name="Podicherti R."/>
            <person name="Tsui H.-C.T."/>
            <person name="Winkler M.E."/>
        </authorList>
    </citation>
    <scope>NUCLEOTIDE SEQUENCE</scope>
</reference>
<name>A0A382ISA5_9ZZZZ</name>
<proteinExistence type="predicted"/>
<accession>A0A382ISA5</accession>